<evidence type="ECO:0000313" key="8">
    <source>
        <dbReference type="EMBL" id="MBD0831321.1"/>
    </source>
</evidence>
<dbReference type="PANTHER" id="PTHR24421:SF10">
    <property type="entry name" value="NITRATE_NITRITE SENSOR PROTEIN NARQ"/>
    <property type="match status" value="1"/>
</dbReference>
<reference evidence="8 9" key="1">
    <citation type="submission" date="2020-09" db="EMBL/GenBank/DDBJ databases">
        <title>TT11 complete genome.</title>
        <authorList>
            <person name="Wu Z."/>
        </authorList>
    </citation>
    <scope>NUCLEOTIDE SEQUENCE [LARGE SCALE GENOMIC DNA]</scope>
    <source>
        <strain evidence="8 9">TT11</strain>
    </source>
</reference>
<dbReference type="PANTHER" id="PTHR24421">
    <property type="entry name" value="NITRATE/NITRITE SENSOR PROTEIN NARX-RELATED"/>
    <property type="match status" value="1"/>
</dbReference>
<accession>A0A8J6Q9W0</accession>
<dbReference type="Gene3D" id="3.30.565.10">
    <property type="entry name" value="Histidine kinase-like ATPase, C-terminal domain"/>
    <property type="match status" value="1"/>
</dbReference>
<evidence type="ECO:0000313" key="9">
    <source>
        <dbReference type="Proteomes" id="UP000600588"/>
    </source>
</evidence>
<evidence type="ECO:0000256" key="6">
    <source>
        <dbReference type="PROSITE-ProRule" id="PRU00339"/>
    </source>
</evidence>
<dbReference type="InterPro" id="IPR019734">
    <property type="entry name" value="TPR_rpt"/>
</dbReference>
<dbReference type="EMBL" id="JACVXB010000001">
    <property type="protein sequence ID" value="MBD0831321.1"/>
    <property type="molecule type" value="Genomic_DNA"/>
</dbReference>
<dbReference type="SUPFAM" id="SSF55874">
    <property type="entry name" value="ATPase domain of HSP90 chaperone/DNA topoisomerase II/histidine kinase"/>
    <property type="match status" value="1"/>
</dbReference>
<evidence type="ECO:0000256" key="5">
    <source>
        <dbReference type="ARBA" id="ARBA00023012"/>
    </source>
</evidence>
<gene>
    <name evidence="8" type="ORF">ICJ83_04165</name>
</gene>
<dbReference type="Pfam" id="PF13181">
    <property type="entry name" value="TPR_8"/>
    <property type="match status" value="1"/>
</dbReference>
<dbReference type="GO" id="GO:0000160">
    <property type="term" value="P:phosphorelay signal transduction system"/>
    <property type="evidence" value="ECO:0007669"/>
    <property type="project" value="UniProtKB-KW"/>
</dbReference>
<dbReference type="RefSeq" id="WP_188229083.1">
    <property type="nucleotide sequence ID" value="NZ_JACVXB010000001.1"/>
</dbReference>
<evidence type="ECO:0000256" key="3">
    <source>
        <dbReference type="ARBA" id="ARBA00022679"/>
    </source>
</evidence>
<protein>
    <recommendedName>
        <fullName evidence="2">histidine kinase</fullName>
        <ecNumber evidence="2">2.7.13.3</ecNumber>
    </recommendedName>
</protein>
<feature type="transmembrane region" description="Helical" evidence="7">
    <location>
        <begin position="347"/>
        <end position="367"/>
    </location>
</feature>
<dbReference type="Proteomes" id="UP000600588">
    <property type="component" value="Unassembled WGS sequence"/>
</dbReference>
<dbReference type="Gene3D" id="1.25.40.10">
    <property type="entry name" value="Tetratricopeptide repeat domain"/>
    <property type="match status" value="2"/>
</dbReference>
<keyword evidence="9" id="KW-1185">Reference proteome</keyword>
<evidence type="ECO:0000256" key="4">
    <source>
        <dbReference type="ARBA" id="ARBA00022777"/>
    </source>
</evidence>
<name>A0A8J6Q9W0_9FLAO</name>
<keyword evidence="3" id="KW-0808">Transferase</keyword>
<keyword evidence="4" id="KW-0418">Kinase</keyword>
<organism evidence="8 9">
    <name type="scientific">Aestuariibaculum sediminum</name>
    <dbReference type="NCBI Taxonomy" id="2770637"/>
    <lineage>
        <taxon>Bacteria</taxon>
        <taxon>Pseudomonadati</taxon>
        <taxon>Bacteroidota</taxon>
        <taxon>Flavobacteriia</taxon>
        <taxon>Flavobacteriales</taxon>
        <taxon>Flavobacteriaceae</taxon>
    </lineage>
</organism>
<keyword evidence="5" id="KW-0902">Two-component regulatory system</keyword>
<evidence type="ECO:0000256" key="2">
    <source>
        <dbReference type="ARBA" id="ARBA00012438"/>
    </source>
</evidence>
<dbReference type="PROSITE" id="PS50005">
    <property type="entry name" value="TPR"/>
    <property type="match status" value="1"/>
</dbReference>
<dbReference type="GO" id="GO:0004673">
    <property type="term" value="F:protein histidine kinase activity"/>
    <property type="evidence" value="ECO:0007669"/>
    <property type="project" value="UniProtKB-EC"/>
</dbReference>
<dbReference type="CDD" id="cd16917">
    <property type="entry name" value="HATPase_UhpB-NarQ-NarX-like"/>
    <property type="match status" value="1"/>
</dbReference>
<keyword evidence="7" id="KW-0472">Membrane</keyword>
<comment type="catalytic activity">
    <reaction evidence="1">
        <text>ATP + protein L-histidine = ADP + protein N-phospho-L-histidine.</text>
        <dbReference type="EC" id="2.7.13.3"/>
    </reaction>
</comment>
<proteinExistence type="predicted"/>
<dbReference type="SMART" id="SM00028">
    <property type="entry name" value="TPR"/>
    <property type="match status" value="2"/>
</dbReference>
<dbReference type="InterPro" id="IPR036890">
    <property type="entry name" value="HATPase_C_sf"/>
</dbReference>
<evidence type="ECO:0000256" key="1">
    <source>
        <dbReference type="ARBA" id="ARBA00000085"/>
    </source>
</evidence>
<dbReference type="InterPro" id="IPR050482">
    <property type="entry name" value="Sensor_HK_TwoCompSys"/>
</dbReference>
<keyword evidence="7" id="KW-0812">Transmembrane</keyword>
<dbReference type="AlphaFoldDB" id="A0A8J6Q9W0"/>
<evidence type="ECO:0000256" key="7">
    <source>
        <dbReference type="SAM" id="Phobius"/>
    </source>
</evidence>
<dbReference type="InterPro" id="IPR011990">
    <property type="entry name" value="TPR-like_helical_dom_sf"/>
</dbReference>
<keyword evidence="7" id="KW-1133">Transmembrane helix</keyword>
<dbReference type="SUPFAM" id="SSF48452">
    <property type="entry name" value="TPR-like"/>
    <property type="match status" value="2"/>
</dbReference>
<dbReference type="EC" id="2.7.13.3" evidence="2"/>
<keyword evidence="6" id="KW-0802">TPR repeat</keyword>
<feature type="repeat" description="TPR" evidence="6">
    <location>
        <begin position="119"/>
        <end position="152"/>
    </location>
</feature>
<sequence length="561" mass="64894">MKQNTFSLLFYCLITFILPIIFGYSAHAQQSADSSLIYYNSITELKDIKLTSHAFDYFKRKAENALNDNEIKKAAYYYELIALGEFKIGFYYESETTAIKALRLLDKIENEKHVLTPKERLYNHLGMVYRHVEDFENSNTYYKKALNLNTDLSNKIAIITNVGNNYADQENYKAAVATLLEFYNQALTINNDQIKSVFLDNLGYYKSKINDSSALTNLNESLKLNRNNKDLTRLFSNYRHLSLYYIDRNQKNKALRYLKKMDSMSNLLQSPKFELETLKTALKLEDNPIFKSYLTLSDSIKSDNLAQENKFAAIQYNVEQKEKLLQKQTHTLEVSELEKEKEKNLKLLYLSLGALITVISLASISIIKIRHKKDKVQEVYLTETRISKKVHDEVANDVYQVMTVLQNQNDVNENILDDLEAIYLKTRDISKENSTINISNNYAQLLEDLFTSYKTNSVNVFTRGLNNIDWNKLDKIKKITLYRVLQELMVNMKKHSKASNVALTFNQLNNHIQINYADNGQGSSLKKGSGLSNMENRIQTIRGTIIFDTELNKGFKAKIKV</sequence>
<comment type="caution">
    <text evidence="8">The sequence shown here is derived from an EMBL/GenBank/DDBJ whole genome shotgun (WGS) entry which is preliminary data.</text>
</comment>